<dbReference type="EMBL" id="JALHAT010000016">
    <property type="protein sequence ID" value="MCJ1961172.1"/>
    <property type="molecule type" value="Genomic_DNA"/>
</dbReference>
<keyword evidence="2" id="KW-1185">Reference proteome</keyword>
<gene>
    <name evidence="1" type="ORF">MTR65_10800</name>
</gene>
<organism evidence="1 2">
    <name type="scientific">Novosphingobium mangrovi</name>
    <name type="common">ex Hu et al. 2023</name>
    <dbReference type="NCBI Taxonomy" id="2930094"/>
    <lineage>
        <taxon>Bacteria</taxon>
        <taxon>Pseudomonadati</taxon>
        <taxon>Pseudomonadota</taxon>
        <taxon>Alphaproteobacteria</taxon>
        <taxon>Sphingomonadales</taxon>
        <taxon>Sphingomonadaceae</taxon>
        <taxon>Novosphingobium</taxon>
    </lineage>
</organism>
<dbReference type="Proteomes" id="UP001162802">
    <property type="component" value="Unassembled WGS sequence"/>
</dbReference>
<proteinExistence type="predicted"/>
<protein>
    <recommendedName>
        <fullName evidence="3">Integrase catalytic domain-containing protein</fullName>
    </recommendedName>
</protein>
<name>A0ABT0ADA6_9SPHN</name>
<comment type="caution">
    <text evidence="1">The sequence shown here is derived from an EMBL/GenBank/DDBJ whole genome shotgun (WGS) entry which is preliminary data.</text>
</comment>
<sequence length="80" mass="9204">MERAFATIGGHFFGCGEFISRQLVHGDHIMSSYVYHSSRPHESILPRAHRDAHQRLHTYGPIQPMDGDRGLFGRLLDRLF</sequence>
<reference evidence="1" key="1">
    <citation type="submission" date="2022-03" db="EMBL/GenBank/DDBJ databases">
        <title>Identification of a novel bacterium isolated from mangrove sediments.</title>
        <authorList>
            <person name="Pan X."/>
        </authorList>
    </citation>
    <scope>NUCLEOTIDE SEQUENCE</scope>
    <source>
        <strain evidence="1">B2637</strain>
    </source>
</reference>
<evidence type="ECO:0000313" key="1">
    <source>
        <dbReference type="EMBL" id="MCJ1961172.1"/>
    </source>
</evidence>
<accession>A0ABT0ADA6</accession>
<evidence type="ECO:0008006" key="3">
    <source>
        <dbReference type="Google" id="ProtNLM"/>
    </source>
</evidence>
<evidence type="ECO:0000313" key="2">
    <source>
        <dbReference type="Proteomes" id="UP001162802"/>
    </source>
</evidence>
<dbReference type="RefSeq" id="WP_243800005.1">
    <property type="nucleotide sequence ID" value="NZ_JALHAT010000016.1"/>
</dbReference>